<dbReference type="InterPro" id="IPR000943">
    <property type="entry name" value="RNA_pol_sigma70"/>
</dbReference>
<reference evidence="6" key="1">
    <citation type="journal article" date="2016" name="Int. J. Mol. Sci.">
        <title>Comparative genomics of the extreme acidophile Acidithiobacillus thiooxidans reveals intraspecific divergence and niche adaptation.</title>
        <authorList>
            <person name="Zhang X."/>
            <person name="Feng X."/>
            <person name="Tao J."/>
            <person name="Ma L."/>
            <person name="Xiao Y."/>
            <person name="Liang Y."/>
            <person name="Liu X."/>
            <person name="Yin H."/>
        </authorList>
    </citation>
    <scope>NUCLEOTIDE SEQUENCE [LARGE SCALE GENOMIC DNA]</scope>
    <source>
        <strain evidence="6">DXS-W</strain>
    </source>
</reference>
<dbReference type="Gene3D" id="1.20.140.160">
    <property type="match status" value="1"/>
</dbReference>
<dbReference type="InterPro" id="IPR014284">
    <property type="entry name" value="RNA_pol_sigma-70_dom"/>
</dbReference>
<dbReference type="InterPro" id="IPR013324">
    <property type="entry name" value="RNA_pol_sigma_r3/r4-like"/>
</dbReference>
<dbReference type="OrthoDB" id="9809557at2"/>
<sequence length="283" mass="32911">MNELDAEITLGMTKPKHHCTHSEYGPETYKPQSAIQTYLKEISYHSLLTKTEEIQLGRLIQQGDYEAWKQLVESNLRLVVQIARRYGEKNCLTLLDIIEEGNLGLLHAAKKFDPERGYRFSTYATIWIREYIERAIMDKSRMIRLPIYIIKKLRATLNSNSDTEETKNEAQNHLNERVIPLNYSTDPNDKKNLEEVIADHETISIEDQCQSKEFEVMVHRWMNDLASPQREIVELYFGINPLGPLNNKEIGEIFGFSAQQASKIRKSALDELSQMAFQRDKFN</sequence>
<dbReference type="SUPFAM" id="SSF88946">
    <property type="entry name" value="Sigma2 domain of RNA polymerase sigma factors"/>
    <property type="match status" value="1"/>
</dbReference>
<evidence type="ECO:0000256" key="1">
    <source>
        <dbReference type="ARBA" id="ARBA00023015"/>
    </source>
</evidence>
<dbReference type="GO" id="GO:0003677">
    <property type="term" value="F:DNA binding"/>
    <property type="evidence" value="ECO:0007669"/>
    <property type="project" value="UniProtKB-KW"/>
</dbReference>
<dbReference type="PANTHER" id="PTHR30603">
    <property type="entry name" value="RNA POLYMERASE SIGMA FACTOR RPO"/>
    <property type="match status" value="1"/>
</dbReference>
<dbReference type="InterPro" id="IPR009042">
    <property type="entry name" value="RNA_pol_sigma70_r1_2"/>
</dbReference>
<dbReference type="Pfam" id="PF00140">
    <property type="entry name" value="Sigma70_r1_2"/>
    <property type="match status" value="1"/>
</dbReference>
<keyword evidence="3" id="KW-0238">DNA-binding</keyword>
<evidence type="ECO:0000259" key="5">
    <source>
        <dbReference type="PROSITE" id="PS00715"/>
    </source>
</evidence>
<feature type="domain" description="RNA polymerase sigma-70" evidence="5">
    <location>
        <begin position="96"/>
        <end position="109"/>
    </location>
</feature>
<dbReference type="PROSITE" id="PS00715">
    <property type="entry name" value="SIGMA70_1"/>
    <property type="match status" value="1"/>
</dbReference>
<gene>
    <name evidence="6" type="ORF">A6M23_13630</name>
</gene>
<keyword evidence="2" id="KW-0731">Sigma factor</keyword>
<comment type="caution">
    <text evidence="6">The sequence shown here is derived from an EMBL/GenBank/DDBJ whole genome shotgun (WGS) entry which is preliminary data.</text>
</comment>
<name>A0A1C2I3X9_ACITH</name>
<protein>
    <recommendedName>
        <fullName evidence="5">RNA polymerase sigma-70 domain-containing protein</fullName>
    </recommendedName>
</protein>
<evidence type="ECO:0000313" key="7">
    <source>
        <dbReference type="Proteomes" id="UP000095008"/>
    </source>
</evidence>
<evidence type="ECO:0000256" key="3">
    <source>
        <dbReference type="ARBA" id="ARBA00023125"/>
    </source>
</evidence>
<evidence type="ECO:0000313" key="6">
    <source>
        <dbReference type="EMBL" id="OCX70643.1"/>
    </source>
</evidence>
<dbReference type="InterPro" id="IPR013325">
    <property type="entry name" value="RNA_pol_sigma_r2"/>
</dbReference>
<dbReference type="Pfam" id="PF04545">
    <property type="entry name" value="Sigma70_r4"/>
    <property type="match status" value="1"/>
</dbReference>
<accession>A0A1C2I3X9</accession>
<organism evidence="6 7">
    <name type="scientific">Acidithiobacillus thiooxidans</name>
    <name type="common">Thiobacillus thiooxidans</name>
    <dbReference type="NCBI Taxonomy" id="930"/>
    <lineage>
        <taxon>Bacteria</taxon>
        <taxon>Pseudomonadati</taxon>
        <taxon>Pseudomonadota</taxon>
        <taxon>Acidithiobacillia</taxon>
        <taxon>Acidithiobacillales</taxon>
        <taxon>Acidithiobacillaceae</taxon>
        <taxon>Acidithiobacillus</taxon>
    </lineage>
</organism>
<dbReference type="Pfam" id="PF04542">
    <property type="entry name" value="Sigma70_r2"/>
    <property type="match status" value="1"/>
</dbReference>
<keyword evidence="1" id="KW-0805">Transcription regulation</keyword>
<dbReference type="SUPFAM" id="SSF88659">
    <property type="entry name" value="Sigma3 and sigma4 domains of RNA polymerase sigma factors"/>
    <property type="match status" value="1"/>
</dbReference>
<evidence type="ECO:0000256" key="4">
    <source>
        <dbReference type="ARBA" id="ARBA00023163"/>
    </source>
</evidence>
<evidence type="ECO:0000256" key="2">
    <source>
        <dbReference type="ARBA" id="ARBA00023082"/>
    </source>
</evidence>
<dbReference type="InterPro" id="IPR007630">
    <property type="entry name" value="RNA_pol_sigma70_r4"/>
</dbReference>
<dbReference type="Proteomes" id="UP000095008">
    <property type="component" value="Unassembled WGS sequence"/>
</dbReference>
<keyword evidence="7" id="KW-1185">Reference proteome</keyword>
<proteinExistence type="predicted"/>
<dbReference type="GO" id="GO:0016987">
    <property type="term" value="F:sigma factor activity"/>
    <property type="evidence" value="ECO:0007669"/>
    <property type="project" value="UniProtKB-KW"/>
</dbReference>
<dbReference type="GO" id="GO:0006352">
    <property type="term" value="P:DNA-templated transcription initiation"/>
    <property type="evidence" value="ECO:0007669"/>
    <property type="project" value="InterPro"/>
</dbReference>
<dbReference type="EMBL" id="LWRY01000159">
    <property type="protein sequence ID" value="OCX70643.1"/>
    <property type="molecule type" value="Genomic_DNA"/>
</dbReference>
<dbReference type="AlphaFoldDB" id="A0A1C2I3X9"/>
<dbReference type="PANTHER" id="PTHR30603:SF67">
    <property type="entry name" value="RNA POLYMERASE SIGMA FACTOR RPOS"/>
    <property type="match status" value="1"/>
</dbReference>
<dbReference type="InterPro" id="IPR050239">
    <property type="entry name" value="Sigma-70_RNA_pol_init_factors"/>
</dbReference>
<dbReference type="RefSeq" id="WP_065974451.1">
    <property type="nucleotide sequence ID" value="NZ_JABBDW010000162.1"/>
</dbReference>
<dbReference type="InterPro" id="IPR007627">
    <property type="entry name" value="RNA_pol_sigma70_r2"/>
</dbReference>
<dbReference type="Gene3D" id="1.10.601.10">
    <property type="entry name" value="RNA Polymerase Primary Sigma Factor"/>
    <property type="match status" value="1"/>
</dbReference>
<dbReference type="NCBIfam" id="TIGR02937">
    <property type="entry name" value="sigma70-ECF"/>
    <property type="match status" value="1"/>
</dbReference>
<dbReference type="PRINTS" id="PR00046">
    <property type="entry name" value="SIGMA70FCT"/>
</dbReference>
<keyword evidence="4" id="KW-0804">Transcription</keyword>